<dbReference type="AlphaFoldDB" id="A0A646HMS1"/>
<accession>A0A646HMS1</accession>
<dbReference type="EMBL" id="VZBQ01000011">
    <property type="protein sequence ID" value="MQN88548.1"/>
    <property type="molecule type" value="Genomic_DNA"/>
</dbReference>
<evidence type="ECO:0000313" key="2">
    <source>
        <dbReference type="Proteomes" id="UP000420635"/>
    </source>
</evidence>
<proteinExistence type="predicted"/>
<sequence>MIITNGTIEVKRKTAGGIDPETGFPVKSSEVSWGNPIDCQYTANKYNKLGKVNGEHFTVAQYSILIEEQPLGEFDQIRLTDSLTGKSLGEFSVIQVEPLEAVCELRIMV</sequence>
<dbReference type="Proteomes" id="UP000420635">
    <property type="component" value="Unassembled WGS sequence"/>
</dbReference>
<reference evidence="2" key="1">
    <citation type="submission" date="2019-09" db="EMBL/GenBank/DDBJ databases">
        <title>Distinct polysaccharide growth profiles of human intestinal Prevotella copri isolates.</title>
        <authorList>
            <person name="Fehlner-Peach H."/>
            <person name="Magnabosco C."/>
            <person name="Raghavan V."/>
            <person name="Scher J.U."/>
            <person name="Tett A."/>
            <person name="Cox L.M."/>
            <person name="Gottsegen C."/>
            <person name="Watters A."/>
            <person name="Wiltshire- Gordon J.D."/>
            <person name="Segata N."/>
            <person name="Bonneau R."/>
            <person name="Littman D.R."/>
        </authorList>
    </citation>
    <scope>NUCLEOTIDE SEQUENCE [LARGE SCALE GENOMIC DNA]</scope>
    <source>
        <strain evidence="2">iP54</strain>
    </source>
</reference>
<evidence type="ECO:0000313" key="1">
    <source>
        <dbReference type="EMBL" id="MQN88548.1"/>
    </source>
</evidence>
<comment type="caution">
    <text evidence="1">The sequence shown here is derived from an EMBL/GenBank/DDBJ whole genome shotgun (WGS) entry which is preliminary data.</text>
</comment>
<protein>
    <submittedName>
        <fullName evidence="1">Uncharacterized protein</fullName>
    </submittedName>
</protein>
<gene>
    <name evidence="1" type="ORF">F7D59_01355</name>
</gene>
<dbReference type="RefSeq" id="WP_153114117.1">
    <property type="nucleotide sequence ID" value="NZ_VZAS01000183.1"/>
</dbReference>
<name>A0A646HMS1_9BACT</name>
<organism evidence="1 2">
    <name type="scientific">Segatella copri</name>
    <dbReference type="NCBI Taxonomy" id="165179"/>
    <lineage>
        <taxon>Bacteria</taxon>
        <taxon>Pseudomonadati</taxon>
        <taxon>Bacteroidota</taxon>
        <taxon>Bacteroidia</taxon>
        <taxon>Bacteroidales</taxon>
        <taxon>Prevotellaceae</taxon>
        <taxon>Segatella</taxon>
    </lineage>
</organism>